<dbReference type="GO" id="GO:0071978">
    <property type="term" value="P:bacterial-type flagellum-dependent swarming motility"/>
    <property type="evidence" value="ECO:0007669"/>
    <property type="project" value="TreeGrafter"/>
</dbReference>
<dbReference type="PANTHER" id="PTHR35091">
    <property type="entry name" value="FLAGELLAR PROTEIN FLIL"/>
    <property type="match status" value="1"/>
</dbReference>
<comment type="subcellular location">
    <subcellularLocation>
        <location evidence="2">Cell membrane</location>
        <topology evidence="2">Single-pass membrane protein</topology>
    </subcellularLocation>
</comment>
<dbReference type="PANTHER" id="PTHR35091:SF2">
    <property type="entry name" value="FLAGELLAR PROTEIN FLIL"/>
    <property type="match status" value="1"/>
</dbReference>
<gene>
    <name evidence="12" type="ORF">SAMN02910291_00896</name>
</gene>
<proteinExistence type="inferred from homology"/>
<keyword evidence="5 10" id="KW-0145">Chemotaxis</keyword>
<keyword evidence="4 10" id="KW-1003">Cell membrane</keyword>
<evidence type="ECO:0000256" key="9">
    <source>
        <dbReference type="ARBA" id="ARBA00023136"/>
    </source>
</evidence>
<accession>A0AA94HRQ7</accession>
<reference evidence="13" key="1">
    <citation type="submission" date="2016-11" db="EMBL/GenBank/DDBJ databases">
        <authorList>
            <person name="Jaros S."/>
            <person name="Januszkiewicz K."/>
            <person name="Wedrychowicz H."/>
        </authorList>
    </citation>
    <scope>NUCLEOTIDE SEQUENCE [LARGE SCALE GENOMIC DNA]</scope>
    <source>
        <strain evidence="13">DSM 7057</strain>
    </source>
</reference>
<dbReference type="GO" id="GO:0009425">
    <property type="term" value="C:bacterial-type flagellum basal body"/>
    <property type="evidence" value="ECO:0007669"/>
    <property type="project" value="InterPro"/>
</dbReference>
<feature type="region of interest" description="Disordered" evidence="11">
    <location>
        <begin position="1"/>
        <end position="23"/>
    </location>
</feature>
<keyword evidence="12" id="KW-0969">Cilium</keyword>
<feature type="region of interest" description="Disordered" evidence="11">
    <location>
        <begin position="37"/>
        <end position="63"/>
    </location>
</feature>
<evidence type="ECO:0000313" key="12">
    <source>
        <dbReference type="EMBL" id="SFW33649.1"/>
    </source>
</evidence>
<keyword evidence="7 10" id="KW-0283">Flagellar rotation</keyword>
<evidence type="ECO:0000256" key="10">
    <source>
        <dbReference type="RuleBase" id="RU364125"/>
    </source>
</evidence>
<evidence type="ECO:0000256" key="1">
    <source>
        <dbReference type="ARBA" id="ARBA00002254"/>
    </source>
</evidence>
<evidence type="ECO:0000256" key="7">
    <source>
        <dbReference type="ARBA" id="ARBA00022779"/>
    </source>
</evidence>
<keyword evidence="6 10" id="KW-0812">Transmembrane</keyword>
<comment type="function">
    <text evidence="1 10">Controls the rotational direction of flagella during chemotaxis.</text>
</comment>
<dbReference type="AlphaFoldDB" id="A0AA94HRQ7"/>
<feature type="transmembrane region" description="Helical" evidence="10">
    <location>
        <begin position="72"/>
        <end position="94"/>
    </location>
</feature>
<dbReference type="GO" id="GO:0006935">
    <property type="term" value="P:chemotaxis"/>
    <property type="evidence" value="ECO:0007669"/>
    <property type="project" value="UniProtKB-KW"/>
</dbReference>
<evidence type="ECO:0000313" key="13">
    <source>
        <dbReference type="Proteomes" id="UP000182680"/>
    </source>
</evidence>
<evidence type="ECO:0000256" key="6">
    <source>
        <dbReference type="ARBA" id="ARBA00022692"/>
    </source>
</evidence>
<keyword evidence="8 10" id="KW-1133">Transmembrane helix</keyword>
<dbReference type="EMBL" id="FPIW01000010">
    <property type="protein sequence ID" value="SFW33649.1"/>
    <property type="molecule type" value="Genomic_DNA"/>
</dbReference>
<evidence type="ECO:0000256" key="8">
    <source>
        <dbReference type="ARBA" id="ARBA00022989"/>
    </source>
</evidence>
<protein>
    <recommendedName>
        <fullName evidence="10">Flagellar protein FliL</fullName>
    </recommendedName>
</protein>
<dbReference type="RefSeq" id="WP_072311516.1">
    <property type="nucleotide sequence ID" value="NZ_FPIW01000010.1"/>
</dbReference>
<dbReference type="GO" id="GO:0005886">
    <property type="term" value="C:plasma membrane"/>
    <property type="evidence" value="ECO:0007669"/>
    <property type="project" value="UniProtKB-SubCell"/>
</dbReference>
<comment type="similarity">
    <text evidence="3 10">Belongs to the FliL family.</text>
</comment>
<sequence>MANKTDVKDAPARDEVQISLGPDPAVRKVELDLDDAPFLKEEQEAASPAVQDDKKLPAQVAPDPKAEKKQKLLILGAGGAALLLILGAAVWWFFLRTAPPPPPEIKPEVIVVPSQPVDVPPTDYVKELAPFVVPRQVDGTARFLVCKFSTISKSPSVSGEMDHKMISLRDALFFYLSGKSDDYLLNPGNAVTIKRDLTSILNDYLSSGRIDDVLFESYLAE</sequence>
<evidence type="ECO:0000256" key="11">
    <source>
        <dbReference type="SAM" id="MobiDB-lite"/>
    </source>
</evidence>
<keyword evidence="12" id="KW-0966">Cell projection</keyword>
<evidence type="ECO:0000256" key="3">
    <source>
        <dbReference type="ARBA" id="ARBA00008281"/>
    </source>
</evidence>
<evidence type="ECO:0000256" key="4">
    <source>
        <dbReference type="ARBA" id="ARBA00022475"/>
    </source>
</evidence>
<feature type="compositionally biased region" description="Basic and acidic residues" evidence="11">
    <location>
        <begin position="1"/>
        <end position="16"/>
    </location>
</feature>
<organism evidence="12 13">
    <name type="scientific">Desulfovibrio desulfuricans</name>
    <dbReference type="NCBI Taxonomy" id="876"/>
    <lineage>
        <taxon>Bacteria</taxon>
        <taxon>Pseudomonadati</taxon>
        <taxon>Thermodesulfobacteriota</taxon>
        <taxon>Desulfovibrionia</taxon>
        <taxon>Desulfovibrionales</taxon>
        <taxon>Desulfovibrionaceae</taxon>
        <taxon>Desulfovibrio</taxon>
    </lineage>
</organism>
<evidence type="ECO:0000256" key="5">
    <source>
        <dbReference type="ARBA" id="ARBA00022500"/>
    </source>
</evidence>
<dbReference type="Pfam" id="PF03748">
    <property type="entry name" value="FliL"/>
    <property type="match status" value="1"/>
</dbReference>
<comment type="caution">
    <text evidence="12">The sequence shown here is derived from an EMBL/GenBank/DDBJ whole genome shotgun (WGS) entry which is preliminary data.</text>
</comment>
<keyword evidence="9 10" id="KW-0472">Membrane</keyword>
<dbReference type="Proteomes" id="UP000182680">
    <property type="component" value="Unassembled WGS sequence"/>
</dbReference>
<keyword evidence="12" id="KW-0282">Flagellum</keyword>
<evidence type="ECO:0000256" key="2">
    <source>
        <dbReference type="ARBA" id="ARBA00004162"/>
    </source>
</evidence>
<name>A0AA94HRQ7_DESDE</name>
<dbReference type="InterPro" id="IPR005503">
    <property type="entry name" value="FliL"/>
</dbReference>